<sequence>MQMNLAFGETAFLELNFVKLKFINQVAYNTFLLPFYQGFTGFY</sequence>
<keyword evidence="2" id="KW-1185">Reference proteome</keyword>
<dbReference type="AlphaFoldDB" id="K9XQT5"/>
<organism evidence="1 2">
    <name type="scientific">Stanieria cyanosphaera (strain ATCC 29371 / PCC 7437)</name>
    <dbReference type="NCBI Taxonomy" id="111780"/>
    <lineage>
        <taxon>Bacteria</taxon>
        <taxon>Bacillati</taxon>
        <taxon>Cyanobacteriota</taxon>
        <taxon>Cyanophyceae</taxon>
        <taxon>Pleurocapsales</taxon>
        <taxon>Dermocarpellaceae</taxon>
        <taxon>Stanieria</taxon>
    </lineage>
</organism>
<accession>K9XQT5</accession>
<dbReference type="EMBL" id="CP003653">
    <property type="protein sequence ID" value="AFZ34888.1"/>
    <property type="molecule type" value="Genomic_DNA"/>
</dbReference>
<dbReference type="KEGG" id="scs:Sta7437_1321"/>
<proteinExistence type="predicted"/>
<reference evidence="2" key="1">
    <citation type="journal article" date="2013" name="Proc. Natl. Acad. Sci. U.S.A.">
        <title>Improving the coverage of the cyanobacterial phylum using diversity-driven genome sequencing.</title>
        <authorList>
            <person name="Shih P.M."/>
            <person name="Wu D."/>
            <person name="Latifi A."/>
            <person name="Axen S.D."/>
            <person name="Fewer D.P."/>
            <person name="Talla E."/>
            <person name="Calteau A."/>
            <person name="Cai F."/>
            <person name="Tandeau de Marsac N."/>
            <person name="Rippka R."/>
            <person name="Herdman M."/>
            <person name="Sivonen K."/>
            <person name="Coursin T."/>
            <person name="Laurent T."/>
            <person name="Goodwin L."/>
            <person name="Nolan M."/>
            <person name="Davenport K.W."/>
            <person name="Han C.S."/>
            <person name="Rubin E.M."/>
            <person name="Eisen J.A."/>
            <person name="Woyke T."/>
            <person name="Gugger M."/>
            <person name="Kerfeld C.A."/>
        </authorList>
    </citation>
    <scope>NUCLEOTIDE SEQUENCE [LARGE SCALE GENOMIC DNA]</scope>
    <source>
        <strain evidence="2">ATCC 29371 / PCC 7437</strain>
    </source>
</reference>
<evidence type="ECO:0000313" key="1">
    <source>
        <dbReference type="EMBL" id="AFZ34888.1"/>
    </source>
</evidence>
<dbReference type="HOGENOM" id="CLU_3239893_0_0_3"/>
<dbReference type="Proteomes" id="UP000010473">
    <property type="component" value="Chromosome"/>
</dbReference>
<evidence type="ECO:0000313" key="2">
    <source>
        <dbReference type="Proteomes" id="UP000010473"/>
    </source>
</evidence>
<name>K9XQT5_STAC7</name>
<protein>
    <submittedName>
        <fullName evidence="1">Uncharacterized protein</fullName>
    </submittedName>
</protein>
<gene>
    <name evidence="1" type="ordered locus">Sta7437_1321</name>
</gene>